<dbReference type="KEGG" id="pef:A7E78_10050"/>
<sequence length="114" mass="13242">MSRIMDKCPVCKEEKKGKYWCSACKTVFVCPQPNCGAEIRRRDAEACPSCGLLFADYMENRKMYRKCPKCKKKQGLSEQQCKYCRYWFNCPTCGHKVPSTSMLTCPRCATNLRR</sequence>
<evidence type="ECO:0000313" key="2">
    <source>
        <dbReference type="Proteomes" id="UP000182517"/>
    </source>
</evidence>
<dbReference type="STRING" id="1842532.A7E78_10050"/>
<gene>
    <name evidence="1" type="ORF">A7E78_10050</name>
</gene>
<proteinExistence type="predicted"/>
<protein>
    <recommendedName>
        <fullName evidence="3">DZANK-type domain-containing protein</fullName>
    </recommendedName>
</protein>
<reference evidence="1 2" key="1">
    <citation type="journal article" date="2017" name="Genome Announc.">
        <title>Complete Genome Sequences of Two Acetylene-Fermenting Pelobacter acetylenicus Strains.</title>
        <authorList>
            <person name="Sutton J.M."/>
            <person name="Baesman S.M."/>
            <person name="Fierst J.L."/>
            <person name="Poret-Peterson A.T."/>
            <person name="Oremland R.S."/>
            <person name="Dunlap D.S."/>
            <person name="Akob D.M."/>
        </authorList>
    </citation>
    <scope>NUCLEOTIDE SEQUENCE [LARGE SCALE GENOMIC DNA]</scope>
    <source>
        <strain evidence="1 2">SFB93</strain>
    </source>
</reference>
<dbReference type="EMBL" id="CP015519">
    <property type="protein sequence ID" value="APG28156.1"/>
    <property type="molecule type" value="Genomic_DNA"/>
</dbReference>
<dbReference type="RefSeq" id="WP_072284116.1">
    <property type="nucleotide sequence ID" value="NZ_CP015519.1"/>
</dbReference>
<organism evidence="1 2">
    <name type="scientific">Syntrophotalea acetylenivorans</name>
    <dbReference type="NCBI Taxonomy" id="1842532"/>
    <lineage>
        <taxon>Bacteria</taxon>
        <taxon>Pseudomonadati</taxon>
        <taxon>Thermodesulfobacteriota</taxon>
        <taxon>Desulfuromonadia</taxon>
        <taxon>Desulfuromonadales</taxon>
        <taxon>Syntrophotaleaceae</taxon>
        <taxon>Syntrophotalea</taxon>
    </lineage>
</organism>
<keyword evidence="2" id="KW-1185">Reference proteome</keyword>
<dbReference type="AlphaFoldDB" id="A0A1L3GQC7"/>
<evidence type="ECO:0008006" key="3">
    <source>
        <dbReference type="Google" id="ProtNLM"/>
    </source>
</evidence>
<accession>A0A1L3GQC7</accession>
<evidence type="ECO:0000313" key="1">
    <source>
        <dbReference type="EMBL" id="APG28156.1"/>
    </source>
</evidence>
<dbReference type="Proteomes" id="UP000182517">
    <property type="component" value="Chromosome"/>
</dbReference>
<name>A0A1L3GQC7_9BACT</name>